<dbReference type="RefSeq" id="WP_109323205.1">
    <property type="nucleotide sequence ID" value="NZ_CP029346.1"/>
</dbReference>
<keyword evidence="2 7" id="KW-0820">tRNA-binding</keyword>
<feature type="binding site" evidence="7">
    <location>
        <position position="15"/>
    </location>
    <ligand>
        <name>tRNA</name>
        <dbReference type="ChEBI" id="CHEBI:17843"/>
    </ligand>
</feature>
<evidence type="ECO:0000256" key="4">
    <source>
        <dbReference type="ARBA" id="ARBA00022884"/>
    </source>
</evidence>
<evidence type="ECO:0000256" key="2">
    <source>
        <dbReference type="ARBA" id="ARBA00022555"/>
    </source>
</evidence>
<dbReference type="GO" id="GO:0006515">
    <property type="term" value="P:protein quality control for misfolded or incompletely synthesized proteins"/>
    <property type="evidence" value="ECO:0007669"/>
    <property type="project" value="UniProtKB-UniRule"/>
</dbReference>
<dbReference type="InterPro" id="IPR001328">
    <property type="entry name" value="Pept_tRNA_hydro"/>
</dbReference>
<dbReference type="GO" id="GO:0004045">
    <property type="term" value="F:peptidyl-tRNA hydrolase activity"/>
    <property type="evidence" value="ECO:0007669"/>
    <property type="project" value="UniProtKB-UniRule"/>
</dbReference>
<comment type="subcellular location">
    <subcellularLocation>
        <location evidence="7">Cytoplasm</location>
    </subcellularLocation>
</comment>
<comment type="function">
    <text evidence="7">Hydrolyzes ribosome-free peptidyl-tRNAs (with 1 or more amino acids incorporated), which drop off the ribosome during protein synthesis, or as a result of ribosome stalling.</text>
</comment>
<gene>
    <name evidence="10" type="primary">pth1</name>
    <name evidence="7" type="synonym">pth</name>
    <name evidence="10" type="ORF">HME7025_01675</name>
</gene>
<keyword evidence="7" id="KW-0963">Cytoplasm</keyword>
<dbReference type="PANTHER" id="PTHR17224:SF1">
    <property type="entry name" value="PEPTIDYL-TRNA HYDROLASE"/>
    <property type="match status" value="1"/>
</dbReference>
<keyword evidence="11" id="KW-1185">Reference proteome</keyword>
<evidence type="ECO:0000256" key="8">
    <source>
        <dbReference type="RuleBase" id="RU000673"/>
    </source>
</evidence>
<evidence type="ECO:0000256" key="3">
    <source>
        <dbReference type="ARBA" id="ARBA00022801"/>
    </source>
</evidence>
<comment type="subunit">
    <text evidence="7">Monomer.</text>
</comment>
<feature type="active site" description="Proton acceptor" evidence="7">
    <location>
        <position position="20"/>
    </location>
</feature>
<dbReference type="InterPro" id="IPR036416">
    <property type="entry name" value="Pept_tRNA_hydro_sf"/>
</dbReference>
<evidence type="ECO:0000313" key="11">
    <source>
        <dbReference type="Proteomes" id="UP000245468"/>
    </source>
</evidence>
<comment type="catalytic activity">
    <reaction evidence="7 8">
        <text>an N-acyl-L-alpha-aminoacyl-tRNA + H2O = an N-acyl-L-amino acid + a tRNA + H(+)</text>
        <dbReference type="Rhea" id="RHEA:54448"/>
        <dbReference type="Rhea" id="RHEA-COMP:10123"/>
        <dbReference type="Rhea" id="RHEA-COMP:13883"/>
        <dbReference type="ChEBI" id="CHEBI:15377"/>
        <dbReference type="ChEBI" id="CHEBI:15378"/>
        <dbReference type="ChEBI" id="CHEBI:59874"/>
        <dbReference type="ChEBI" id="CHEBI:78442"/>
        <dbReference type="ChEBI" id="CHEBI:138191"/>
        <dbReference type="EC" id="3.1.1.29"/>
    </reaction>
</comment>
<dbReference type="PANTHER" id="PTHR17224">
    <property type="entry name" value="PEPTIDYL-TRNA HYDROLASE"/>
    <property type="match status" value="1"/>
</dbReference>
<feature type="binding site" evidence="7">
    <location>
        <position position="66"/>
    </location>
    <ligand>
        <name>tRNA</name>
        <dbReference type="ChEBI" id="CHEBI:17843"/>
    </ligand>
</feature>
<evidence type="ECO:0000256" key="7">
    <source>
        <dbReference type="HAMAP-Rule" id="MF_00083"/>
    </source>
</evidence>
<keyword evidence="4 7" id="KW-0694">RNA-binding</keyword>
<dbReference type="EC" id="3.1.1.29" evidence="1 7"/>
<dbReference type="FunFam" id="3.40.50.1470:FF:000001">
    <property type="entry name" value="Peptidyl-tRNA hydrolase"/>
    <property type="match status" value="1"/>
</dbReference>
<evidence type="ECO:0000313" key="10">
    <source>
        <dbReference type="EMBL" id="AWL09527.1"/>
    </source>
</evidence>
<dbReference type="SUPFAM" id="SSF53178">
    <property type="entry name" value="Peptidyl-tRNA hydrolase-like"/>
    <property type="match status" value="1"/>
</dbReference>
<feature type="site" description="Stabilizes the basic form of H active site to accept a proton" evidence="7">
    <location>
        <position position="91"/>
    </location>
</feature>
<dbReference type="Proteomes" id="UP000245468">
    <property type="component" value="Chromosome"/>
</dbReference>
<dbReference type="Gene3D" id="3.40.50.1470">
    <property type="entry name" value="Peptidyl-tRNA hydrolase"/>
    <property type="match status" value="1"/>
</dbReference>
<dbReference type="OrthoDB" id="9800507at2"/>
<dbReference type="GO" id="GO:0072344">
    <property type="term" value="P:rescue of stalled ribosome"/>
    <property type="evidence" value="ECO:0007669"/>
    <property type="project" value="UniProtKB-UniRule"/>
</dbReference>
<dbReference type="GO" id="GO:0000049">
    <property type="term" value="F:tRNA binding"/>
    <property type="evidence" value="ECO:0007669"/>
    <property type="project" value="UniProtKB-UniRule"/>
</dbReference>
<sequence>MNYLIVGLGNIGPEYLFTRHNIGFMALDYVAKLKDLKFSPDRYASQCSYKLKGHHIQLIKPNTYMNLSGKAVNYWMQHLKVPKENVLILVDDLALPFETLRLKPKGSSGGHNGLKSIEASLQSSEYPRLRIGIGDNFPKGRQAEYVLSNFSEEELGLIPEVLERSIPFIETFCLEGIQQTMNKYNQ</sequence>
<dbReference type="PROSITE" id="PS01195">
    <property type="entry name" value="PEPT_TRNA_HYDROL_1"/>
    <property type="match status" value="1"/>
</dbReference>
<keyword evidence="3 7" id="KW-0378">Hydrolase</keyword>
<evidence type="ECO:0000256" key="5">
    <source>
        <dbReference type="ARBA" id="ARBA00038063"/>
    </source>
</evidence>
<feature type="binding site" evidence="7">
    <location>
        <position position="112"/>
    </location>
    <ligand>
        <name>tRNA</name>
        <dbReference type="ChEBI" id="CHEBI:17843"/>
    </ligand>
</feature>
<dbReference type="AlphaFoldDB" id="A0A2S2DXN6"/>
<dbReference type="NCBIfam" id="TIGR00447">
    <property type="entry name" value="pth"/>
    <property type="match status" value="1"/>
</dbReference>
<dbReference type="Pfam" id="PF01195">
    <property type="entry name" value="Pept_tRNA_hydro"/>
    <property type="match status" value="1"/>
</dbReference>
<comment type="function">
    <text evidence="7">Catalyzes the release of premature peptidyl moieties from peptidyl-tRNA molecules trapped in stalled 50S ribosomal subunits, and thus maintains levels of free tRNAs and 50S ribosomes.</text>
</comment>
<name>A0A2S2DXN6_9BACT</name>
<dbReference type="CDD" id="cd00462">
    <property type="entry name" value="PTH"/>
    <property type="match status" value="1"/>
</dbReference>
<comment type="similarity">
    <text evidence="5 7 9">Belongs to the PTH family.</text>
</comment>
<protein>
    <recommendedName>
        <fullName evidence="6 7">Peptidyl-tRNA hydrolase</fullName>
        <shortName evidence="7">Pth</shortName>
        <ecNumber evidence="1 7">3.1.1.29</ecNumber>
    </recommendedName>
</protein>
<organism evidence="10 11">
    <name type="scientific">Aquirufa nivalisilvae</name>
    <dbReference type="NCBI Taxonomy" id="2516557"/>
    <lineage>
        <taxon>Bacteria</taxon>
        <taxon>Pseudomonadati</taxon>
        <taxon>Bacteroidota</taxon>
        <taxon>Cytophagia</taxon>
        <taxon>Cytophagales</taxon>
        <taxon>Flectobacillaceae</taxon>
        <taxon>Aquirufa</taxon>
    </lineage>
</organism>
<evidence type="ECO:0000256" key="9">
    <source>
        <dbReference type="RuleBase" id="RU004320"/>
    </source>
</evidence>
<dbReference type="HAMAP" id="MF_00083">
    <property type="entry name" value="Pept_tRNA_hydro_bact"/>
    <property type="match status" value="1"/>
</dbReference>
<evidence type="ECO:0000256" key="6">
    <source>
        <dbReference type="ARBA" id="ARBA00050038"/>
    </source>
</evidence>
<reference evidence="11" key="1">
    <citation type="submission" date="2018-05" db="EMBL/GenBank/DDBJ databases">
        <title>Pseudarcicella sp. HME7025 Genome sequencing and assembly.</title>
        <authorList>
            <person name="Kim H."/>
            <person name="Kang H."/>
            <person name="Joh K."/>
        </authorList>
    </citation>
    <scope>NUCLEOTIDE SEQUENCE [LARGE SCALE GENOMIC DNA]</scope>
    <source>
        <strain evidence="11">HME7025</strain>
    </source>
</reference>
<feature type="site" description="Discriminates between blocked and unblocked aminoacyl-tRNA" evidence="7">
    <location>
        <position position="10"/>
    </location>
</feature>
<feature type="binding site" evidence="7">
    <location>
        <position position="64"/>
    </location>
    <ligand>
        <name>tRNA</name>
        <dbReference type="ChEBI" id="CHEBI:17843"/>
    </ligand>
</feature>
<proteinExistence type="inferred from homology"/>
<dbReference type="PROSITE" id="PS01196">
    <property type="entry name" value="PEPT_TRNA_HYDROL_2"/>
    <property type="match status" value="1"/>
</dbReference>
<dbReference type="KEGG" id="psez:HME7025_01675"/>
<dbReference type="InterPro" id="IPR018171">
    <property type="entry name" value="Pept_tRNA_hydro_CS"/>
</dbReference>
<evidence type="ECO:0000256" key="1">
    <source>
        <dbReference type="ARBA" id="ARBA00013260"/>
    </source>
</evidence>
<dbReference type="GO" id="GO:0005737">
    <property type="term" value="C:cytoplasm"/>
    <property type="evidence" value="ECO:0007669"/>
    <property type="project" value="UniProtKB-SubCell"/>
</dbReference>
<dbReference type="EMBL" id="CP029346">
    <property type="protein sequence ID" value="AWL09527.1"/>
    <property type="molecule type" value="Genomic_DNA"/>
</dbReference>
<accession>A0A2S2DXN6</accession>